<evidence type="ECO:0008006" key="4">
    <source>
        <dbReference type="Google" id="ProtNLM"/>
    </source>
</evidence>
<evidence type="ECO:0000256" key="1">
    <source>
        <dbReference type="SAM" id="SignalP"/>
    </source>
</evidence>
<comment type="caution">
    <text evidence="2">The sequence shown here is derived from an EMBL/GenBank/DDBJ whole genome shotgun (WGS) entry which is preliminary data.</text>
</comment>
<name>A0ABQ5ZZ09_9PROT</name>
<evidence type="ECO:0000313" key="2">
    <source>
        <dbReference type="EMBL" id="GLR65455.1"/>
    </source>
</evidence>
<dbReference type="EMBL" id="BSOS01000005">
    <property type="protein sequence ID" value="GLR65455.1"/>
    <property type="molecule type" value="Genomic_DNA"/>
</dbReference>
<keyword evidence="1" id="KW-0732">Signal</keyword>
<feature type="chain" id="PRO_5046024348" description="DUF1302 domain-containing protein" evidence="1">
    <location>
        <begin position="41"/>
        <end position="560"/>
    </location>
</feature>
<evidence type="ECO:0000313" key="3">
    <source>
        <dbReference type="Proteomes" id="UP001156641"/>
    </source>
</evidence>
<protein>
    <recommendedName>
        <fullName evidence="4">DUF1302 domain-containing protein</fullName>
    </recommendedName>
</protein>
<sequence>MNKMSDRNTLRQRLLATIGRTGLGLAGAGALLMAAAPHQAKALNLYDGTDYGNNMEINLTTTVSYTGQYRVSNPSKVLLGSDGDNNFKHGMVGNLFEAVPVLDIRDGNYGAHFSAQLYLNTPYLGTNQNNQPGYSNAIFVPKQNDFTSATRNVDGMNAQVLDAFIFAQHTFADDQTIQFKFGRQTLFWGQSLYFPTDGISGGQAPINVIAAQNTINPQAQQVFMPVGQAVLTYQPRPGTTIQAYYQFEWEHDFLQGEGAYFNSTNILDKGGSFLAFAPLYGLTRTKDGNPEHQNGQFGLAFEQEVGNWDLGVYGERFDAKAPEVGIAPYSAPALVPGGHGAVSIGTYNLVYPRDTWLQGVSFSTNVGPTNVAGEFSVRENQPLVANNSGVFYILPGQNTNGNPGYPVGNTWDAQISELYVTPAIPLDPGGVTITGEAILNHLINVTKNRWAAFPGGTQLATGRQATAGAFDLSLTPTYNDVLPNLQITFPMGIIYNFLGRSAVDGGLYHGTGSFNAGVTATYKVNWIATLAYQGYLGKPDPVNNALADRGFVALNLQHTF</sequence>
<organism evidence="2 3">
    <name type="scientific">Acidocella aquatica</name>
    <dbReference type="NCBI Taxonomy" id="1922313"/>
    <lineage>
        <taxon>Bacteria</taxon>
        <taxon>Pseudomonadati</taxon>
        <taxon>Pseudomonadota</taxon>
        <taxon>Alphaproteobacteria</taxon>
        <taxon>Acetobacterales</taxon>
        <taxon>Acidocellaceae</taxon>
        <taxon>Acidocella</taxon>
    </lineage>
</organism>
<dbReference type="Proteomes" id="UP001156641">
    <property type="component" value="Unassembled WGS sequence"/>
</dbReference>
<reference evidence="3" key="1">
    <citation type="journal article" date="2019" name="Int. J. Syst. Evol. Microbiol.">
        <title>The Global Catalogue of Microorganisms (GCM) 10K type strain sequencing project: providing services to taxonomists for standard genome sequencing and annotation.</title>
        <authorList>
            <consortium name="The Broad Institute Genomics Platform"/>
            <consortium name="The Broad Institute Genome Sequencing Center for Infectious Disease"/>
            <person name="Wu L."/>
            <person name="Ma J."/>
        </authorList>
    </citation>
    <scope>NUCLEOTIDE SEQUENCE [LARGE SCALE GENOMIC DNA]</scope>
    <source>
        <strain evidence="3">NBRC 112502</strain>
    </source>
</reference>
<keyword evidence="3" id="KW-1185">Reference proteome</keyword>
<dbReference type="InterPro" id="IPR010727">
    <property type="entry name" value="DUF1302"/>
</dbReference>
<dbReference type="Pfam" id="PF06980">
    <property type="entry name" value="DUF1302"/>
    <property type="match status" value="1"/>
</dbReference>
<accession>A0ABQ5ZZ09</accession>
<proteinExistence type="predicted"/>
<dbReference type="RefSeq" id="WP_284255945.1">
    <property type="nucleotide sequence ID" value="NZ_BSOS01000005.1"/>
</dbReference>
<gene>
    <name evidence="2" type="ORF">GCM10010909_01330</name>
</gene>
<feature type="signal peptide" evidence="1">
    <location>
        <begin position="1"/>
        <end position="40"/>
    </location>
</feature>